<dbReference type="RefSeq" id="XP_067690099.1">
    <property type="nucleotide sequence ID" value="XM_067833996.1"/>
</dbReference>
<name>A0A836KC44_LEIEN</name>
<dbReference type="EMBL" id="JAFHKP010000032">
    <property type="protein sequence ID" value="KAG5470929.1"/>
    <property type="molecule type" value="Genomic_DNA"/>
</dbReference>
<dbReference type="KEGG" id="lenr:94169506"/>
<proteinExistence type="predicted"/>
<gene>
    <name evidence="1" type="ORF">CUR178_02235</name>
</gene>
<evidence type="ECO:0000313" key="2">
    <source>
        <dbReference type="Proteomes" id="UP000674179"/>
    </source>
</evidence>
<organism evidence="1 2">
    <name type="scientific">Leishmania enriettii</name>
    <dbReference type="NCBI Taxonomy" id="5663"/>
    <lineage>
        <taxon>Eukaryota</taxon>
        <taxon>Discoba</taxon>
        <taxon>Euglenozoa</taxon>
        <taxon>Kinetoplastea</taxon>
        <taxon>Metakinetoplastina</taxon>
        <taxon>Trypanosomatida</taxon>
        <taxon>Trypanosomatidae</taxon>
        <taxon>Leishmaniinae</taxon>
        <taxon>Leishmania</taxon>
    </lineage>
</organism>
<keyword evidence="2" id="KW-1185">Reference proteome</keyword>
<dbReference type="GeneID" id="94169506"/>
<evidence type="ECO:0000313" key="1">
    <source>
        <dbReference type="EMBL" id="KAG5470929.1"/>
    </source>
</evidence>
<dbReference type="Proteomes" id="UP000674179">
    <property type="component" value="Chromosome 32"/>
</dbReference>
<protein>
    <submittedName>
        <fullName evidence="1">Uncharacterized protein</fullName>
    </submittedName>
</protein>
<comment type="caution">
    <text evidence="1">The sequence shown here is derived from an EMBL/GenBank/DDBJ whole genome shotgun (WGS) entry which is preliminary data.</text>
</comment>
<dbReference type="OrthoDB" id="251039at2759"/>
<reference evidence="1 2" key="1">
    <citation type="submission" date="2021-02" db="EMBL/GenBank/DDBJ databases">
        <title>Leishmania (Mundinia) enrietti genome sequencing and assembly.</title>
        <authorList>
            <person name="Almutairi H."/>
            <person name="Gatherer D."/>
        </authorList>
    </citation>
    <scope>NUCLEOTIDE SEQUENCE [LARGE SCALE GENOMIC DNA]</scope>
    <source>
        <strain evidence="1">CUR178</strain>
    </source>
</reference>
<dbReference type="AlphaFoldDB" id="A0A836KC44"/>
<sequence>MMTLPSHHHSLTLDRSTCLHYYHCVLHDISLHLPVREIAAQVVPKKDSDVIQRLASADCRVVPHQLHVYKEPLEKKFGYVSFFVHQAPHSTMDADEIHRLVREWIHVDLASQLAGVECKVQLAQPPECYSSEPVLDAFRLKCPLLDPSQALDTKRLETFVLTRVRFSQKCENASINQLNAMHCNGVQATASAATGADEVGGSMDEGLTRVEGSVESGGQRAARTVHEHVWKCVGTFAVSSLSPKELIWLKKQLPTFPPLLITNGDINTTRCDKAKLSQFFEASLAPLLTVEKEKEGEAAEDVVSSEA</sequence>
<accession>A0A836KC44</accession>